<protein>
    <submittedName>
        <fullName evidence="1">Uncharacterized protein</fullName>
    </submittedName>
</protein>
<reference evidence="1" key="2">
    <citation type="journal article" date="2023" name="IMA Fungus">
        <title>Comparative genomic study of the Penicillium genus elucidates a diverse pangenome and 15 lateral gene transfer events.</title>
        <authorList>
            <person name="Petersen C."/>
            <person name="Sorensen T."/>
            <person name="Nielsen M.R."/>
            <person name="Sondergaard T.E."/>
            <person name="Sorensen J.L."/>
            <person name="Fitzpatrick D.A."/>
            <person name="Frisvad J.C."/>
            <person name="Nielsen K.L."/>
        </authorList>
    </citation>
    <scope>NUCLEOTIDE SEQUENCE</scope>
    <source>
        <strain evidence="1">IBT 29677</strain>
    </source>
</reference>
<reference evidence="1" key="1">
    <citation type="submission" date="2022-12" db="EMBL/GenBank/DDBJ databases">
        <authorList>
            <person name="Petersen C."/>
        </authorList>
    </citation>
    <scope>NUCLEOTIDE SEQUENCE</scope>
    <source>
        <strain evidence="1">IBT 29677</strain>
    </source>
</reference>
<comment type="caution">
    <text evidence="1">The sequence shown here is derived from an EMBL/GenBank/DDBJ whole genome shotgun (WGS) entry which is preliminary data.</text>
</comment>
<sequence length="72" mass="7799">MANAAELVRDLFKQLKSPNANRENVLLIGQDALTKAKEHLELLTTASANAEEILEAEIVVLSLQAIVDLCAL</sequence>
<gene>
    <name evidence="1" type="ORF">N7509_012901</name>
</gene>
<name>A0A9W9VDZ1_9EURO</name>
<accession>A0A9W9VDZ1</accession>
<dbReference type="GeneID" id="81376518"/>
<dbReference type="EMBL" id="JAPZBU010000012">
    <property type="protein sequence ID" value="KAJ5376015.1"/>
    <property type="molecule type" value="Genomic_DNA"/>
</dbReference>
<dbReference type="AlphaFoldDB" id="A0A9W9VDZ1"/>
<evidence type="ECO:0000313" key="2">
    <source>
        <dbReference type="Proteomes" id="UP001147747"/>
    </source>
</evidence>
<dbReference type="Proteomes" id="UP001147747">
    <property type="component" value="Unassembled WGS sequence"/>
</dbReference>
<keyword evidence="2" id="KW-1185">Reference proteome</keyword>
<evidence type="ECO:0000313" key="1">
    <source>
        <dbReference type="EMBL" id="KAJ5376015.1"/>
    </source>
</evidence>
<dbReference type="RefSeq" id="XP_056481045.1">
    <property type="nucleotide sequence ID" value="XM_056637538.1"/>
</dbReference>
<organism evidence="1 2">
    <name type="scientific">Penicillium cosmopolitanum</name>
    <dbReference type="NCBI Taxonomy" id="1131564"/>
    <lineage>
        <taxon>Eukaryota</taxon>
        <taxon>Fungi</taxon>
        <taxon>Dikarya</taxon>
        <taxon>Ascomycota</taxon>
        <taxon>Pezizomycotina</taxon>
        <taxon>Eurotiomycetes</taxon>
        <taxon>Eurotiomycetidae</taxon>
        <taxon>Eurotiales</taxon>
        <taxon>Aspergillaceae</taxon>
        <taxon>Penicillium</taxon>
    </lineage>
</organism>
<proteinExistence type="predicted"/>